<dbReference type="AlphaFoldDB" id="A0A4V2UJI8"/>
<sequence>MIRPTAFISALLLASPVFAIGDIDIRADQVLTDTVQEVNFRIAGKLRHPSLSLTQSQNTGYIWVFTFYGGLMFQS</sequence>
<accession>A0A4V2UJI8</accession>
<evidence type="ECO:0000313" key="3">
    <source>
        <dbReference type="Proteomes" id="UP000295793"/>
    </source>
</evidence>
<gene>
    <name evidence="2" type="ORF">BCF53_110155</name>
</gene>
<proteinExistence type="predicted"/>
<dbReference type="EMBL" id="SLZR01000010">
    <property type="protein sequence ID" value="TCS40232.1"/>
    <property type="molecule type" value="Genomic_DNA"/>
</dbReference>
<dbReference type="Proteomes" id="UP000295793">
    <property type="component" value="Unassembled WGS sequence"/>
</dbReference>
<evidence type="ECO:0000313" key="2">
    <source>
        <dbReference type="EMBL" id="TCS40232.1"/>
    </source>
</evidence>
<comment type="caution">
    <text evidence="2">The sequence shown here is derived from an EMBL/GenBank/DDBJ whole genome shotgun (WGS) entry which is preliminary data.</text>
</comment>
<organism evidence="2 3">
    <name type="scientific">Reinekea marinisedimentorum</name>
    <dbReference type="NCBI Taxonomy" id="230495"/>
    <lineage>
        <taxon>Bacteria</taxon>
        <taxon>Pseudomonadati</taxon>
        <taxon>Pseudomonadota</taxon>
        <taxon>Gammaproteobacteria</taxon>
        <taxon>Oceanospirillales</taxon>
        <taxon>Saccharospirillaceae</taxon>
        <taxon>Reinekea</taxon>
    </lineage>
</organism>
<feature type="chain" id="PRO_5020895523" evidence="1">
    <location>
        <begin position="20"/>
        <end position="75"/>
    </location>
</feature>
<reference evidence="2 3" key="1">
    <citation type="submission" date="2019-03" db="EMBL/GenBank/DDBJ databases">
        <title>Genomic Encyclopedia of Archaeal and Bacterial Type Strains, Phase II (KMG-II): from individual species to whole genera.</title>
        <authorList>
            <person name="Goeker M."/>
        </authorList>
    </citation>
    <scope>NUCLEOTIDE SEQUENCE [LARGE SCALE GENOMIC DNA]</scope>
    <source>
        <strain evidence="2 3">DSM 15388</strain>
    </source>
</reference>
<keyword evidence="3" id="KW-1185">Reference proteome</keyword>
<protein>
    <submittedName>
        <fullName evidence="2">Uncharacterized protein</fullName>
    </submittedName>
</protein>
<name>A0A4V2UJI8_9GAMM</name>
<evidence type="ECO:0000256" key="1">
    <source>
        <dbReference type="SAM" id="SignalP"/>
    </source>
</evidence>
<feature type="signal peptide" evidence="1">
    <location>
        <begin position="1"/>
        <end position="19"/>
    </location>
</feature>
<keyword evidence="1" id="KW-0732">Signal</keyword>